<feature type="binding site" evidence="15">
    <location>
        <position position="467"/>
    </location>
    <ligand>
        <name>Mn(2+)</name>
        <dbReference type="ChEBI" id="CHEBI:29035"/>
        <label>1</label>
    </ligand>
</feature>
<evidence type="ECO:0000256" key="11">
    <source>
        <dbReference type="ARBA" id="ARBA00071648"/>
    </source>
</evidence>
<evidence type="ECO:0000256" key="1">
    <source>
        <dbReference type="ARBA" id="ARBA00000370"/>
    </source>
</evidence>
<reference evidence="18 19" key="1">
    <citation type="submission" date="2017-03" db="EMBL/GenBank/DDBJ databases">
        <title>Genomes of endolithic fungi from Antarctica.</title>
        <authorList>
            <person name="Coleine C."/>
            <person name="Masonjones S."/>
            <person name="Stajich J.E."/>
        </authorList>
    </citation>
    <scope>NUCLEOTIDE SEQUENCE [LARGE SCALE GENOMIC DNA]</scope>
    <source>
        <strain evidence="18 19">CCFEE 5187</strain>
    </source>
</reference>
<feature type="binding site" evidence="15">
    <location>
        <position position="72"/>
    </location>
    <ligand>
        <name>Mn(2+)</name>
        <dbReference type="ChEBI" id="CHEBI:29035"/>
        <label>2</label>
    </ligand>
</feature>
<feature type="active site" description="Phosphoserine intermediate" evidence="13">
    <location>
        <position position="72"/>
    </location>
</feature>
<protein>
    <recommendedName>
        <fullName evidence="11">2,3-bisphosphoglycerate-independent phosphoglycerate mutase</fullName>
        <ecNumber evidence="6">5.4.2.12</ecNumber>
    </recommendedName>
    <alternativeName>
        <fullName evidence="12">Cofactor-independent phosphoglycerate mutase homolog</fullName>
    </alternativeName>
</protein>
<keyword evidence="19" id="KW-1185">Reference proteome</keyword>
<evidence type="ECO:0000313" key="18">
    <source>
        <dbReference type="EMBL" id="TKA72846.1"/>
    </source>
</evidence>
<feature type="binding site" evidence="15">
    <location>
        <position position="412"/>
    </location>
    <ligand>
        <name>Mn(2+)</name>
        <dbReference type="ChEBI" id="CHEBI:29035"/>
        <label>1</label>
    </ligand>
</feature>
<evidence type="ECO:0000256" key="9">
    <source>
        <dbReference type="ARBA" id="ARBA00023211"/>
    </source>
</evidence>
<feature type="binding site" evidence="14">
    <location>
        <position position="201"/>
    </location>
    <ligand>
        <name>substrate</name>
    </ligand>
</feature>
<dbReference type="PIRSF" id="PIRSF001492">
    <property type="entry name" value="IPGAM"/>
    <property type="match status" value="1"/>
</dbReference>
<feature type="binding site" evidence="14">
    <location>
        <begin position="163"/>
        <end position="164"/>
    </location>
    <ligand>
        <name>substrate</name>
    </ligand>
</feature>
<feature type="binding site" evidence="14">
    <location>
        <position position="133"/>
    </location>
    <ligand>
        <name>substrate</name>
    </ligand>
</feature>
<dbReference type="PANTHER" id="PTHR31637:SF0">
    <property type="entry name" value="2,3-BISPHOSPHOGLYCERATE-INDEPENDENT PHOSPHOGLYCERATE MUTASE"/>
    <property type="match status" value="1"/>
</dbReference>
<sequence length="520" mass="57709">MVKVDQKAVLIVIDGWGLPSETSPKEGDAILNAETPWMDEFAKEGSKITQGYTELEASSLAVGLPEGLMGNSEVGHLNIGAGRVVWQDVVRIDLTIRKGELEKVENIKKSFQRAKDGNGRLHLLGLVSDGGVHSHIKHLMALLDVAKEMKIPHVYIHFFGDGRDTDPKSGLGHMKTLLAHCQKIGLGEIATVVGRYFIMDRDKRWDRVEIGMKSIVLGEGEDSTDPMKTIEERYEKGETDEFLKPIIVGGKEARVQDNDTLIFFNYRSDRVREVTQLLGGHDRSPKPDFPYPKNIHLTTMTQYKSDYSYPIAFAPQHMGNVLAEWLGKQDVKQCHVAETEKYAHVTFFFNGGVEKQFPGEEREMIPSPKVATYDKQPKMSAMGVADKLCERIAEDKFEFLMNNFAPPDMVGHTGVYEAAVEGCAETDKAIGKVYEQCKKSGYVLFITADHGNAEEMLNEEGKPKTSHTTNKVPLVMANAPEGWSLKKKDGVLGDVAPTVLAVMGLEQPEEMSGSSLLVKQ</sequence>
<evidence type="ECO:0000256" key="2">
    <source>
        <dbReference type="ARBA" id="ARBA00001936"/>
    </source>
</evidence>
<comment type="similarity">
    <text evidence="5">Belongs to the BPG-independent phosphoglycerate mutase family.</text>
</comment>
<dbReference type="HAMAP" id="MF_01038">
    <property type="entry name" value="GpmI"/>
    <property type="match status" value="1"/>
</dbReference>
<evidence type="ECO:0000313" key="19">
    <source>
        <dbReference type="Proteomes" id="UP000308768"/>
    </source>
</evidence>
<comment type="pathway">
    <text evidence="4">Carbohydrate degradation; glycolysis; pyruvate from D-glyceraldehyde 3-phosphate: step 3/5.</text>
</comment>
<evidence type="ECO:0000256" key="10">
    <source>
        <dbReference type="ARBA" id="ARBA00023235"/>
    </source>
</evidence>
<evidence type="ECO:0000256" key="3">
    <source>
        <dbReference type="ARBA" id="ARBA00002315"/>
    </source>
</evidence>
<evidence type="ECO:0000256" key="4">
    <source>
        <dbReference type="ARBA" id="ARBA00004798"/>
    </source>
</evidence>
<comment type="catalytic activity">
    <reaction evidence="1">
        <text>(2R)-2-phosphoglycerate = (2R)-3-phosphoglycerate</text>
        <dbReference type="Rhea" id="RHEA:15901"/>
        <dbReference type="ChEBI" id="CHEBI:58272"/>
        <dbReference type="ChEBI" id="CHEBI:58289"/>
        <dbReference type="EC" id="5.4.2.12"/>
    </reaction>
</comment>
<dbReference type="Gene3D" id="3.40.720.10">
    <property type="entry name" value="Alkaline Phosphatase, subunit A"/>
    <property type="match status" value="1"/>
</dbReference>
<name>A0A4U0XAV0_9PEZI</name>
<dbReference type="Pfam" id="PF06415">
    <property type="entry name" value="iPGM_N"/>
    <property type="match status" value="1"/>
</dbReference>
<dbReference type="GO" id="GO:0030145">
    <property type="term" value="F:manganese ion binding"/>
    <property type="evidence" value="ECO:0007669"/>
    <property type="project" value="InterPro"/>
</dbReference>
<evidence type="ECO:0000256" key="14">
    <source>
        <dbReference type="PIRSR" id="PIRSR001492-2"/>
    </source>
</evidence>
<dbReference type="UniPathway" id="UPA00109">
    <property type="reaction ID" value="UER00186"/>
</dbReference>
<dbReference type="AlphaFoldDB" id="A0A4U0XAV0"/>
<evidence type="ECO:0000256" key="8">
    <source>
        <dbReference type="ARBA" id="ARBA00023152"/>
    </source>
</evidence>
<dbReference type="SUPFAM" id="SSF64158">
    <property type="entry name" value="2,3-Bisphosphoglycerate-independent phosphoglycerate mutase, substrate-binding domain"/>
    <property type="match status" value="1"/>
</dbReference>
<dbReference type="NCBIfam" id="TIGR01307">
    <property type="entry name" value="pgm_bpd_ind"/>
    <property type="match status" value="1"/>
</dbReference>
<dbReference type="GO" id="GO:0005737">
    <property type="term" value="C:cytoplasm"/>
    <property type="evidence" value="ECO:0007669"/>
    <property type="project" value="InterPro"/>
</dbReference>
<feature type="binding site" evidence="14">
    <location>
        <begin position="267"/>
        <end position="270"/>
    </location>
    <ligand>
        <name>substrate</name>
    </ligand>
</feature>
<evidence type="ECO:0000259" key="16">
    <source>
        <dbReference type="Pfam" id="PF01676"/>
    </source>
</evidence>
<evidence type="ECO:0000259" key="17">
    <source>
        <dbReference type="Pfam" id="PF06415"/>
    </source>
</evidence>
<dbReference type="SUPFAM" id="SSF53649">
    <property type="entry name" value="Alkaline phosphatase-like"/>
    <property type="match status" value="1"/>
</dbReference>
<evidence type="ECO:0000256" key="6">
    <source>
        <dbReference type="ARBA" id="ARBA00012026"/>
    </source>
</evidence>
<dbReference type="InterPro" id="IPR017850">
    <property type="entry name" value="Alkaline_phosphatase_core_sf"/>
</dbReference>
<dbReference type="FunFam" id="3.40.720.10:FF:000001">
    <property type="entry name" value="2,3-bisphosphoglycerate-independent phosphoglycerate mutase"/>
    <property type="match status" value="1"/>
</dbReference>
<dbReference type="GO" id="GO:0006007">
    <property type="term" value="P:glucose catabolic process"/>
    <property type="evidence" value="ECO:0007669"/>
    <property type="project" value="InterPro"/>
</dbReference>
<feature type="binding site" evidence="14">
    <location>
        <position position="195"/>
    </location>
    <ligand>
        <name>substrate</name>
    </ligand>
</feature>
<comment type="function">
    <text evidence="3">Catalyzes the interconversion of 2-phosphoglycerate and 3-phosphoglycerate.</text>
</comment>
<dbReference type="Pfam" id="PF01676">
    <property type="entry name" value="Metalloenzyme"/>
    <property type="match status" value="1"/>
</dbReference>
<dbReference type="InterPro" id="IPR005995">
    <property type="entry name" value="Pgm_bpd_ind"/>
</dbReference>
<dbReference type="Proteomes" id="UP000308768">
    <property type="component" value="Unassembled WGS sequence"/>
</dbReference>
<keyword evidence="9 15" id="KW-0464">Manganese</keyword>
<dbReference type="PANTHER" id="PTHR31637">
    <property type="entry name" value="2,3-BISPHOSPHOGLYCERATE-INDEPENDENT PHOSPHOGLYCERATE MUTASE"/>
    <property type="match status" value="1"/>
</dbReference>
<dbReference type="CDD" id="cd16010">
    <property type="entry name" value="iPGM"/>
    <property type="match status" value="1"/>
</dbReference>
<feature type="binding site" evidence="15">
    <location>
        <position position="14"/>
    </location>
    <ligand>
        <name>Mn(2+)</name>
        <dbReference type="ChEBI" id="CHEBI:29035"/>
        <label>2</label>
    </ligand>
</feature>
<comment type="caution">
    <text evidence="18">The sequence shown here is derived from an EMBL/GenBank/DDBJ whole genome shotgun (WGS) entry which is preliminary data.</text>
</comment>
<evidence type="ECO:0000256" key="7">
    <source>
        <dbReference type="ARBA" id="ARBA00022723"/>
    </source>
</evidence>
<feature type="binding site" evidence="14">
    <location>
        <position position="341"/>
    </location>
    <ligand>
        <name>substrate</name>
    </ligand>
</feature>
<dbReference type="GO" id="GO:0004619">
    <property type="term" value="F:phosphoglycerate mutase activity"/>
    <property type="evidence" value="ECO:0007669"/>
    <property type="project" value="UniProtKB-EC"/>
</dbReference>
<feature type="domain" description="BPG-independent PGAM N-terminal" evidence="17">
    <location>
        <begin position="92"/>
        <end position="304"/>
    </location>
</feature>
<dbReference type="Gene3D" id="3.40.1450.10">
    <property type="entry name" value="BPG-independent phosphoglycerate mutase, domain B"/>
    <property type="match status" value="1"/>
</dbReference>
<keyword evidence="8" id="KW-0324">Glycolysis</keyword>
<evidence type="ECO:0000256" key="12">
    <source>
        <dbReference type="ARBA" id="ARBA00083354"/>
    </source>
</evidence>
<keyword evidence="7 15" id="KW-0479">Metal-binding</keyword>
<gene>
    <name evidence="18" type="ORF">B0A49_05150</name>
</gene>
<dbReference type="FunFam" id="3.40.1450.10:FF:000001">
    <property type="entry name" value="2,3-bisphosphoglycerate-independent phosphoglycerate mutase"/>
    <property type="match status" value="1"/>
</dbReference>
<comment type="cofactor">
    <cofactor evidence="2">
        <name>Mn(2+)</name>
        <dbReference type="ChEBI" id="CHEBI:29035"/>
    </cofactor>
</comment>
<evidence type="ECO:0000256" key="13">
    <source>
        <dbReference type="PIRSR" id="PIRSR001492-1"/>
    </source>
</evidence>
<keyword evidence="10" id="KW-0413">Isomerase</keyword>
<dbReference type="GO" id="GO:0006096">
    <property type="term" value="P:glycolytic process"/>
    <property type="evidence" value="ECO:0007669"/>
    <property type="project" value="UniProtKB-UniPathway"/>
</dbReference>
<dbReference type="InterPro" id="IPR011258">
    <property type="entry name" value="BPG-indep_PGM_N"/>
</dbReference>
<dbReference type="STRING" id="331657.A0A4U0XAV0"/>
<dbReference type="InterPro" id="IPR036646">
    <property type="entry name" value="PGAM_B_sf"/>
</dbReference>
<evidence type="ECO:0000256" key="15">
    <source>
        <dbReference type="PIRSR" id="PIRSR001492-3"/>
    </source>
</evidence>
<dbReference type="EMBL" id="NAJN01000470">
    <property type="protein sequence ID" value="TKA72846.1"/>
    <property type="molecule type" value="Genomic_DNA"/>
</dbReference>
<feature type="binding site" evidence="15">
    <location>
        <position position="450"/>
    </location>
    <ligand>
        <name>Mn(2+)</name>
        <dbReference type="ChEBI" id="CHEBI:29035"/>
        <label>2</label>
    </ligand>
</feature>
<dbReference type="EC" id="5.4.2.12" evidence="6"/>
<organism evidence="18 19">
    <name type="scientific">Cryomyces minteri</name>
    <dbReference type="NCBI Taxonomy" id="331657"/>
    <lineage>
        <taxon>Eukaryota</taxon>
        <taxon>Fungi</taxon>
        <taxon>Dikarya</taxon>
        <taxon>Ascomycota</taxon>
        <taxon>Pezizomycotina</taxon>
        <taxon>Dothideomycetes</taxon>
        <taxon>Dothideomycetes incertae sedis</taxon>
        <taxon>Cryomyces</taxon>
    </lineage>
</organism>
<dbReference type="InterPro" id="IPR006124">
    <property type="entry name" value="Metalloenzyme"/>
</dbReference>
<accession>A0A4U0XAV0</accession>
<proteinExistence type="inferred from homology"/>
<feature type="binding site" evidence="15">
    <location>
        <position position="449"/>
    </location>
    <ligand>
        <name>Mn(2+)</name>
        <dbReference type="ChEBI" id="CHEBI:29035"/>
        <label>2</label>
    </ligand>
</feature>
<feature type="domain" description="Metalloenzyme" evidence="16">
    <location>
        <begin position="6"/>
        <end position="506"/>
    </location>
</feature>
<dbReference type="OrthoDB" id="1886626at2759"/>
<evidence type="ECO:0000256" key="5">
    <source>
        <dbReference type="ARBA" id="ARBA00008819"/>
    </source>
</evidence>
<feature type="binding site" evidence="15">
    <location>
        <position position="408"/>
    </location>
    <ligand>
        <name>Mn(2+)</name>
        <dbReference type="ChEBI" id="CHEBI:29035"/>
        <label>1</label>
    </ligand>
</feature>